<organism evidence="2 3">
    <name type="scientific">Aeromicrobium alkaliterrae</name>
    <dbReference type="NCBI Taxonomy" id="302168"/>
    <lineage>
        <taxon>Bacteria</taxon>
        <taxon>Bacillati</taxon>
        <taxon>Actinomycetota</taxon>
        <taxon>Actinomycetes</taxon>
        <taxon>Propionibacteriales</taxon>
        <taxon>Nocardioidaceae</taxon>
        <taxon>Aeromicrobium</taxon>
    </lineage>
</organism>
<feature type="transmembrane region" description="Helical" evidence="1">
    <location>
        <begin position="6"/>
        <end position="30"/>
    </location>
</feature>
<keyword evidence="3" id="KW-1185">Reference proteome</keyword>
<name>A0ABN2K568_9ACTN</name>
<keyword evidence="1" id="KW-0472">Membrane</keyword>
<comment type="caution">
    <text evidence="2">The sequence shown here is derived from an EMBL/GenBank/DDBJ whole genome shotgun (WGS) entry which is preliminary data.</text>
</comment>
<evidence type="ECO:0000256" key="1">
    <source>
        <dbReference type="SAM" id="Phobius"/>
    </source>
</evidence>
<sequence length="162" mass="17521">MSAEWLAWIGAGTGLLGAVTGVVSLAWQIVAHRSSGRLVKVEASYVIPVYGPPHAPEFRDDDQVSVSVINRGGAPVSVLNFGVSISGRTHRQRNLFVPNRHAMSSPLPAVVDPGGEPVTVHIPVADLRRVRSEEGVPFTRMWPWVELGDGRKLFADKSVPLK</sequence>
<keyword evidence="1" id="KW-1133">Transmembrane helix</keyword>
<gene>
    <name evidence="2" type="ORF">GCM10009710_30740</name>
</gene>
<dbReference type="EMBL" id="BAAAME010000005">
    <property type="protein sequence ID" value="GAA1748536.1"/>
    <property type="molecule type" value="Genomic_DNA"/>
</dbReference>
<reference evidence="2 3" key="1">
    <citation type="journal article" date="2019" name="Int. J. Syst. Evol. Microbiol.">
        <title>The Global Catalogue of Microorganisms (GCM) 10K type strain sequencing project: providing services to taxonomists for standard genome sequencing and annotation.</title>
        <authorList>
            <consortium name="The Broad Institute Genomics Platform"/>
            <consortium name="The Broad Institute Genome Sequencing Center for Infectious Disease"/>
            <person name="Wu L."/>
            <person name="Ma J."/>
        </authorList>
    </citation>
    <scope>NUCLEOTIDE SEQUENCE [LARGE SCALE GENOMIC DNA]</scope>
    <source>
        <strain evidence="2 3">JCM 13518</strain>
    </source>
</reference>
<evidence type="ECO:0000313" key="2">
    <source>
        <dbReference type="EMBL" id="GAA1748536.1"/>
    </source>
</evidence>
<protein>
    <submittedName>
        <fullName evidence="2">Uncharacterized protein</fullName>
    </submittedName>
</protein>
<evidence type="ECO:0000313" key="3">
    <source>
        <dbReference type="Proteomes" id="UP001501057"/>
    </source>
</evidence>
<proteinExistence type="predicted"/>
<keyword evidence="1" id="KW-0812">Transmembrane</keyword>
<dbReference type="Proteomes" id="UP001501057">
    <property type="component" value="Unassembled WGS sequence"/>
</dbReference>
<accession>A0ABN2K568</accession>
<dbReference type="RefSeq" id="WP_344203185.1">
    <property type="nucleotide sequence ID" value="NZ_BAAAME010000005.1"/>
</dbReference>